<evidence type="ECO:0000313" key="5">
    <source>
        <dbReference type="Proteomes" id="UP000466187"/>
    </source>
</evidence>
<organism evidence="4 5">
    <name type="scientific">Mycolicibacterium gadium</name>
    <name type="common">Mycobacterium gadium</name>
    <dbReference type="NCBI Taxonomy" id="1794"/>
    <lineage>
        <taxon>Bacteria</taxon>
        <taxon>Bacillati</taxon>
        <taxon>Actinomycetota</taxon>
        <taxon>Actinomycetes</taxon>
        <taxon>Mycobacteriales</taxon>
        <taxon>Mycobacteriaceae</taxon>
        <taxon>Mycolicibacterium</taxon>
    </lineage>
</organism>
<protein>
    <submittedName>
        <fullName evidence="4">Peptidase M23</fullName>
    </submittedName>
</protein>
<dbReference type="CDD" id="cd12797">
    <property type="entry name" value="M23_peptidase"/>
    <property type="match status" value="1"/>
</dbReference>
<dbReference type="Gene3D" id="2.70.70.10">
    <property type="entry name" value="Glucose Permease (Domain IIA)"/>
    <property type="match status" value="1"/>
</dbReference>
<feature type="signal peptide" evidence="2">
    <location>
        <begin position="1"/>
        <end position="23"/>
    </location>
</feature>
<dbReference type="KEGG" id="mgad:MGAD_45250"/>
<dbReference type="PANTHER" id="PTHR21666:SF270">
    <property type="entry name" value="MUREIN HYDROLASE ACTIVATOR ENVC"/>
    <property type="match status" value="1"/>
</dbReference>
<evidence type="ECO:0000313" key="4">
    <source>
        <dbReference type="EMBL" id="BBZ20190.1"/>
    </source>
</evidence>
<dbReference type="RefSeq" id="WP_163689035.1">
    <property type="nucleotide sequence ID" value="NZ_AP022608.1"/>
</dbReference>
<gene>
    <name evidence="4" type="ORF">MGAD_45250</name>
</gene>
<feature type="chain" id="PRO_5029706801" evidence="2">
    <location>
        <begin position="24"/>
        <end position="423"/>
    </location>
</feature>
<keyword evidence="2" id="KW-0732">Signal</keyword>
<feature type="region of interest" description="Disordered" evidence="1">
    <location>
        <begin position="24"/>
        <end position="47"/>
    </location>
</feature>
<dbReference type="AlphaFoldDB" id="A0A7I7WST2"/>
<evidence type="ECO:0000259" key="3">
    <source>
        <dbReference type="Pfam" id="PF01551"/>
    </source>
</evidence>
<dbReference type="InterPro" id="IPR016047">
    <property type="entry name" value="M23ase_b-sheet_dom"/>
</dbReference>
<dbReference type="Proteomes" id="UP000466187">
    <property type="component" value="Chromosome"/>
</dbReference>
<dbReference type="Pfam" id="PF01551">
    <property type="entry name" value="Peptidase_M23"/>
    <property type="match status" value="1"/>
</dbReference>
<accession>A0A7I7WST2</accession>
<proteinExistence type="predicted"/>
<dbReference type="EMBL" id="AP022608">
    <property type="protein sequence ID" value="BBZ20190.1"/>
    <property type="molecule type" value="Genomic_DNA"/>
</dbReference>
<dbReference type="PROSITE" id="PS51257">
    <property type="entry name" value="PROKAR_LIPOPROTEIN"/>
    <property type="match status" value="1"/>
</dbReference>
<dbReference type="SUPFAM" id="SSF51261">
    <property type="entry name" value="Duplicated hybrid motif"/>
    <property type="match status" value="1"/>
</dbReference>
<feature type="compositionally biased region" description="Low complexity" evidence="1">
    <location>
        <begin position="24"/>
        <end position="38"/>
    </location>
</feature>
<dbReference type="InterPro" id="IPR011055">
    <property type="entry name" value="Dup_hybrid_motif"/>
</dbReference>
<feature type="region of interest" description="Disordered" evidence="1">
    <location>
        <begin position="193"/>
        <end position="217"/>
    </location>
</feature>
<dbReference type="GO" id="GO:0004222">
    <property type="term" value="F:metalloendopeptidase activity"/>
    <property type="evidence" value="ECO:0007669"/>
    <property type="project" value="TreeGrafter"/>
</dbReference>
<evidence type="ECO:0000256" key="1">
    <source>
        <dbReference type="SAM" id="MobiDB-lite"/>
    </source>
</evidence>
<name>A0A7I7WST2_MYCGU</name>
<dbReference type="PANTHER" id="PTHR21666">
    <property type="entry name" value="PEPTIDASE-RELATED"/>
    <property type="match status" value="1"/>
</dbReference>
<feature type="domain" description="M23ase beta-sheet core" evidence="3">
    <location>
        <begin position="263"/>
        <end position="358"/>
    </location>
</feature>
<dbReference type="InterPro" id="IPR050570">
    <property type="entry name" value="Cell_wall_metabolism_enzyme"/>
</dbReference>
<sequence>MRTRYAAALFGVSVLLAVGCSSSSEPPAPSTTLTSPTTNAGPIRGPQQPMATPLVGSVIAPPIPVPATDGRVHLAYEVQLTNVLSQEVALTSLAVLDRDVSLLKLAGERLADWTRVVGSPTPTTKIGPAQTAIVWLDVALEKDAAVPEQLVHAVSLSLSDPKPPLFPATMTIDIAATAVQSRKPIAISPPLSGPDWLDGDGCPPGLRPGGAPSGTSAHRMALNPIDGQLWAAERYAIDYVQLRPDGALFSGDRSKLSSYSYFGADIRAVSDGPVVAAVDGLPEQIPGASPTGLELNQYAGNHIVQDLGDGNYALYAHIKTGAVKVEVGDRLTAGQVIGAVGNTGNSDAPHLHFHVMSTPDPLRSNGLPFVFTEFRLDSKVSEPADNLNVLFEGKPAPLQPGFIARDENSVMPMELDVMTYADR</sequence>
<evidence type="ECO:0000256" key="2">
    <source>
        <dbReference type="SAM" id="SignalP"/>
    </source>
</evidence>
<reference evidence="4 5" key="1">
    <citation type="journal article" date="2019" name="Emerg. Microbes Infect.">
        <title>Comprehensive subspecies identification of 175 nontuberculous mycobacteria species based on 7547 genomic profiles.</title>
        <authorList>
            <person name="Matsumoto Y."/>
            <person name="Kinjo T."/>
            <person name="Motooka D."/>
            <person name="Nabeya D."/>
            <person name="Jung N."/>
            <person name="Uechi K."/>
            <person name="Horii T."/>
            <person name="Iida T."/>
            <person name="Fujita J."/>
            <person name="Nakamura S."/>
        </authorList>
    </citation>
    <scope>NUCLEOTIDE SEQUENCE [LARGE SCALE GENOMIC DNA]</scope>
    <source>
        <strain evidence="4 5">JCM 12688</strain>
    </source>
</reference>